<proteinExistence type="predicted"/>
<name>A0A371HLC1_MUCPR</name>
<keyword evidence="2" id="KW-1185">Reference proteome</keyword>
<dbReference type="AlphaFoldDB" id="A0A371HLC1"/>
<sequence length="87" mass="10106">MNKPMLNRWLIMGLKGVTLTMFIGIDKTTMSHFHPINDLDLVIASLNVLCPNVYKLSTSICNINTPLHFDELFDKFVDFENYLQRDE</sequence>
<reference evidence="1" key="1">
    <citation type="submission" date="2018-05" db="EMBL/GenBank/DDBJ databases">
        <title>Draft genome of Mucuna pruriens seed.</title>
        <authorList>
            <person name="Nnadi N.E."/>
            <person name="Vos R."/>
            <person name="Hasami M.H."/>
            <person name="Devisetty U.K."/>
            <person name="Aguiy J.C."/>
        </authorList>
    </citation>
    <scope>NUCLEOTIDE SEQUENCE [LARGE SCALE GENOMIC DNA]</scope>
    <source>
        <strain evidence="1">JCA_2017</strain>
    </source>
</reference>
<protein>
    <submittedName>
        <fullName evidence="1">Uncharacterized protein</fullName>
    </submittedName>
</protein>
<feature type="non-terminal residue" evidence="1">
    <location>
        <position position="1"/>
    </location>
</feature>
<comment type="caution">
    <text evidence="1">The sequence shown here is derived from an EMBL/GenBank/DDBJ whole genome shotgun (WGS) entry which is preliminary data.</text>
</comment>
<evidence type="ECO:0000313" key="2">
    <source>
        <dbReference type="Proteomes" id="UP000257109"/>
    </source>
</evidence>
<dbReference type="Proteomes" id="UP000257109">
    <property type="component" value="Unassembled WGS sequence"/>
</dbReference>
<gene>
    <name evidence="1" type="ORF">CR513_12790</name>
</gene>
<dbReference type="OrthoDB" id="1744836at2759"/>
<organism evidence="1 2">
    <name type="scientific">Mucuna pruriens</name>
    <name type="common">Velvet bean</name>
    <name type="synonym">Dolichos pruriens</name>
    <dbReference type="NCBI Taxonomy" id="157652"/>
    <lineage>
        <taxon>Eukaryota</taxon>
        <taxon>Viridiplantae</taxon>
        <taxon>Streptophyta</taxon>
        <taxon>Embryophyta</taxon>
        <taxon>Tracheophyta</taxon>
        <taxon>Spermatophyta</taxon>
        <taxon>Magnoliopsida</taxon>
        <taxon>eudicotyledons</taxon>
        <taxon>Gunneridae</taxon>
        <taxon>Pentapetalae</taxon>
        <taxon>rosids</taxon>
        <taxon>fabids</taxon>
        <taxon>Fabales</taxon>
        <taxon>Fabaceae</taxon>
        <taxon>Papilionoideae</taxon>
        <taxon>50 kb inversion clade</taxon>
        <taxon>NPAAA clade</taxon>
        <taxon>indigoferoid/millettioid clade</taxon>
        <taxon>Phaseoleae</taxon>
        <taxon>Mucuna</taxon>
    </lineage>
</organism>
<evidence type="ECO:0000313" key="1">
    <source>
        <dbReference type="EMBL" id="RDY03593.1"/>
    </source>
</evidence>
<dbReference type="EMBL" id="QJKJ01002262">
    <property type="protein sequence ID" value="RDY03593.1"/>
    <property type="molecule type" value="Genomic_DNA"/>
</dbReference>
<accession>A0A371HLC1</accession>